<dbReference type="PROSITE" id="PS50041">
    <property type="entry name" value="C_TYPE_LECTIN_2"/>
    <property type="match status" value="1"/>
</dbReference>
<keyword evidence="6" id="KW-1185">Reference proteome</keyword>
<dbReference type="SMART" id="SM00034">
    <property type="entry name" value="CLECT"/>
    <property type="match status" value="1"/>
</dbReference>
<dbReference type="Gene3D" id="3.10.100.10">
    <property type="entry name" value="Mannose-Binding Protein A, subunit A"/>
    <property type="match status" value="1"/>
</dbReference>
<dbReference type="GO" id="GO:0030246">
    <property type="term" value="F:carbohydrate binding"/>
    <property type="evidence" value="ECO:0007669"/>
    <property type="project" value="UniProtKB-KW"/>
</dbReference>
<dbReference type="EMBL" id="JABWUV010000003">
    <property type="protein sequence ID" value="KAF6367946.1"/>
    <property type="molecule type" value="Genomic_DNA"/>
</dbReference>
<dbReference type="VEuPathDB" id="HostDB:GeneID_118651435"/>
<dbReference type="InterPro" id="IPR016186">
    <property type="entry name" value="C-type_lectin-like/link_sf"/>
</dbReference>
<dbReference type="GO" id="GO:0009897">
    <property type="term" value="C:external side of plasma membrane"/>
    <property type="evidence" value="ECO:0007669"/>
    <property type="project" value="TreeGrafter"/>
</dbReference>
<dbReference type="Pfam" id="PF00059">
    <property type="entry name" value="Lectin_C"/>
    <property type="match status" value="1"/>
</dbReference>
<organism evidence="5 6">
    <name type="scientific">Myotis myotis</name>
    <name type="common">Greater mouse-eared bat</name>
    <name type="synonym">Vespertilio myotis</name>
    <dbReference type="NCBI Taxonomy" id="51298"/>
    <lineage>
        <taxon>Eukaryota</taxon>
        <taxon>Metazoa</taxon>
        <taxon>Chordata</taxon>
        <taxon>Craniata</taxon>
        <taxon>Vertebrata</taxon>
        <taxon>Euteleostomi</taxon>
        <taxon>Mammalia</taxon>
        <taxon>Eutheria</taxon>
        <taxon>Laurasiatheria</taxon>
        <taxon>Chiroptera</taxon>
        <taxon>Yangochiroptera</taxon>
        <taxon>Vespertilionidae</taxon>
        <taxon>Myotis</taxon>
    </lineage>
</organism>
<name>A0A7J7Z227_MYOMY</name>
<keyword evidence="3" id="KW-0812">Transmembrane</keyword>
<evidence type="ECO:0000256" key="3">
    <source>
        <dbReference type="SAM" id="Phobius"/>
    </source>
</evidence>
<dbReference type="AlphaFoldDB" id="A0A7J7Z227"/>
<comment type="caution">
    <text evidence="5">The sequence shown here is derived from an EMBL/GenBank/DDBJ whole genome shotgun (WGS) entry which is preliminary data.</text>
</comment>
<evidence type="ECO:0000256" key="1">
    <source>
        <dbReference type="ARBA" id="ARBA00004401"/>
    </source>
</evidence>
<comment type="subcellular location">
    <subcellularLocation>
        <location evidence="1">Cell membrane</location>
        <topology evidence="1">Single-pass type II membrane protein</topology>
    </subcellularLocation>
</comment>
<dbReference type="SUPFAM" id="SSF56436">
    <property type="entry name" value="C-type lectin-like"/>
    <property type="match status" value="1"/>
</dbReference>
<keyword evidence="2 5" id="KW-0430">Lectin</keyword>
<sequence length="159" mass="17992">MQGFPSVLKWIFAFIAVIAAVAFIDLVIRVFIQEKPSEHPQTTKCSGKWIGVGDKCFYFSEDTKNWTASKIFCSSQGSELAQIDTPGDMEFLKKHTGTSMHWIGLSRKQGEPWKWTNGTTFNAWFEIDGNGLFAFLNGDGVYSSRGFVDIKWICSKPRF</sequence>
<keyword evidence="3" id="KW-0472">Membrane</keyword>
<proteinExistence type="predicted"/>
<keyword evidence="3" id="KW-1133">Transmembrane helix</keyword>
<dbReference type="Proteomes" id="UP000527355">
    <property type="component" value="Unassembled WGS sequence"/>
</dbReference>
<dbReference type="InterPro" id="IPR050828">
    <property type="entry name" value="C-type_lectin/matrix_domain"/>
</dbReference>
<evidence type="ECO:0000256" key="2">
    <source>
        <dbReference type="ARBA" id="ARBA00022734"/>
    </source>
</evidence>
<evidence type="ECO:0000259" key="4">
    <source>
        <dbReference type="PROSITE" id="PS50041"/>
    </source>
</evidence>
<reference evidence="5 6" key="1">
    <citation type="journal article" date="2020" name="Nature">
        <title>Six reference-quality genomes reveal evolution of bat adaptations.</title>
        <authorList>
            <person name="Jebb D."/>
            <person name="Huang Z."/>
            <person name="Pippel M."/>
            <person name="Hughes G.M."/>
            <person name="Lavrichenko K."/>
            <person name="Devanna P."/>
            <person name="Winkler S."/>
            <person name="Jermiin L.S."/>
            <person name="Skirmuntt E.C."/>
            <person name="Katzourakis A."/>
            <person name="Burkitt-Gray L."/>
            <person name="Ray D.A."/>
            <person name="Sullivan K.A.M."/>
            <person name="Roscito J.G."/>
            <person name="Kirilenko B.M."/>
            <person name="Davalos L.M."/>
            <person name="Corthals A.P."/>
            <person name="Power M.L."/>
            <person name="Jones G."/>
            <person name="Ransome R.D."/>
            <person name="Dechmann D.K.N."/>
            <person name="Locatelli A.G."/>
            <person name="Puechmaille S.J."/>
            <person name="Fedrigo O."/>
            <person name="Jarvis E.D."/>
            <person name="Hiller M."/>
            <person name="Vernes S.C."/>
            <person name="Myers E.W."/>
            <person name="Teeling E.C."/>
        </authorList>
    </citation>
    <scope>NUCLEOTIDE SEQUENCE [LARGE SCALE GENOMIC DNA]</scope>
    <source>
        <strain evidence="5">MMyoMyo1</strain>
        <tissue evidence="5">Flight muscle</tissue>
    </source>
</reference>
<dbReference type="PANTHER" id="PTHR45710">
    <property type="entry name" value="C-TYPE LECTIN DOMAIN-CONTAINING PROTEIN 180"/>
    <property type="match status" value="1"/>
</dbReference>
<dbReference type="InterPro" id="IPR033992">
    <property type="entry name" value="NKR-like_CTLD"/>
</dbReference>
<dbReference type="CDD" id="cd03593">
    <property type="entry name" value="CLECT_NK_receptors_like"/>
    <property type="match status" value="1"/>
</dbReference>
<feature type="transmembrane region" description="Helical" evidence="3">
    <location>
        <begin position="12"/>
        <end position="32"/>
    </location>
</feature>
<dbReference type="PANTHER" id="PTHR45710:SF40">
    <property type="entry name" value="C-TYPE LECTIN DOMAIN FAMILY 2 MEMBER A"/>
    <property type="match status" value="1"/>
</dbReference>
<evidence type="ECO:0000313" key="6">
    <source>
        <dbReference type="Proteomes" id="UP000527355"/>
    </source>
</evidence>
<dbReference type="InterPro" id="IPR001304">
    <property type="entry name" value="C-type_lectin-like"/>
</dbReference>
<feature type="domain" description="C-type lectin" evidence="4">
    <location>
        <begin position="52"/>
        <end position="152"/>
    </location>
</feature>
<gene>
    <name evidence="5" type="ORF">mMyoMyo1_002961</name>
</gene>
<dbReference type="InterPro" id="IPR016187">
    <property type="entry name" value="CTDL_fold"/>
</dbReference>
<accession>A0A7J7Z227</accession>
<protein>
    <submittedName>
        <fullName evidence="5">C-type lectin domain family 2 member A</fullName>
    </submittedName>
</protein>
<evidence type="ECO:0000313" key="5">
    <source>
        <dbReference type="EMBL" id="KAF6367946.1"/>
    </source>
</evidence>